<keyword evidence="2" id="KW-1133">Transmembrane helix</keyword>
<evidence type="ECO:0008006" key="6">
    <source>
        <dbReference type="Google" id="ProtNLM"/>
    </source>
</evidence>
<keyword evidence="3" id="KW-0732">Signal</keyword>
<evidence type="ECO:0000313" key="5">
    <source>
        <dbReference type="Proteomes" id="UP000653076"/>
    </source>
</evidence>
<evidence type="ECO:0000256" key="3">
    <source>
        <dbReference type="SAM" id="SignalP"/>
    </source>
</evidence>
<keyword evidence="2" id="KW-0812">Transmembrane</keyword>
<feature type="compositionally biased region" description="Pro residues" evidence="1">
    <location>
        <begin position="37"/>
        <end position="47"/>
    </location>
</feature>
<accession>A0ABQ4J4E7</accession>
<feature type="region of interest" description="Disordered" evidence="1">
    <location>
        <begin position="26"/>
        <end position="52"/>
    </location>
</feature>
<dbReference type="Proteomes" id="UP000653076">
    <property type="component" value="Unassembled WGS sequence"/>
</dbReference>
<feature type="signal peptide" evidence="3">
    <location>
        <begin position="1"/>
        <end position="25"/>
    </location>
</feature>
<feature type="chain" id="PRO_5046222022" description="LPXTG cell wall anchor domain-containing protein" evidence="3">
    <location>
        <begin position="26"/>
        <end position="213"/>
    </location>
</feature>
<keyword evidence="5" id="KW-1185">Reference proteome</keyword>
<name>A0ABQ4J4E7_9ACTN</name>
<organism evidence="4 5">
    <name type="scientific">Micromonospora qiuiae</name>
    <dbReference type="NCBI Taxonomy" id="502268"/>
    <lineage>
        <taxon>Bacteria</taxon>
        <taxon>Bacillati</taxon>
        <taxon>Actinomycetota</taxon>
        <taxon>Actinomycetes</taxon>
        <taxon>Micromonosporales</taxon>
        <taxon>Micromonosporaceae</taxon>
        <taxon>Micromonospora</taxon>
    </lineage>
</organism>
<feature type="compositionally biased region" description="Low complexity" evidence="1">
    <location>
        <begin position="26"/>
        <end position="36"/>
    </location>
</feature>
<feature type="transmembrane region" description="Helical" evidence="2">
    <location>
        <begin position="183"/>
        <end position="201"/>
    </location>
</feature>
<keyword evidence="2" id="KW-0472">Membrane</keyword>
<feature type="compositionally biased region" description="Polar residues" evidence="1">
    <location>
        <begin position="109"/>
        <end position="120"/>
    </location>
</feature>
<evidence type="ECO:0000256" key="1">
    <source>
        <dbReference type="SAM" id="MobiDB-lite"/>
    </source>
</evidence>
<reference evidence="4 5" key="1">
    <citation type="submission" date="2021-01" db="EMBL/GenBank/DDBJ databases">
        <title>Whole genome shotgun sequence of Verrucosispora qiuiae NBRC 106684.</title>
        <authorList>
            <person name="Komaki H."/>
            <person name="Tamura T."/>
        </authorList>
    </citation>
    <scope>NUCLEOTIDE SEQUENCE [LARGE SCALE GENOMIC DNA]</scope>
    <source>
        <strain evidence="4 5">NBRC 106684</strain>
    </source>
</reference>
<protein>
    <recommendedName>
        <fullName evidence="6">LPXTG cell wall anchor domain-containing protein</fullName>
    </recommendedName>
</protein>
<dbReference type="EMBL" id="BOPC01000003">
    <property type="protein sequence ID" value="GIJ25036.1"/>
    <property type="molecule type" value="Genomic_DNA"/>
</dbReference>
<evidence type="ECO:0000256" key="2">
    <source>
        <dbReference type="SAM" id="Phobius"/>
    </source>
</evidence>
<feature type="region of interest" description="Disordered" evidence="1">
    <location>
        <begin position="83"/>
        <end position="126"/>
    </location>
</feature>
<sequence length="213" mass="22308">MRLTRIIMAITVGMAVVAVPAAAGAAQPQPQPTSTLPGPPQPYPPGPASLTLSDPSVFVGETVDIIGRNFGPNETVDIVIVRRPMDGGGAGGGAPSDDPDTESEDRASDTTTLTARTNSRGEFVRPFTPRRTGVYTITATGRTSGLSASTELRVLRRHHEPPHHKPPHHLPVTGSSLETPMKIGGGLVATGTLLLLGTVLWRRRNRLGAGGTH</sequence>
<evidence type="ECO:0000313" key="4">
    <source>
        <dbReference type="EMBL" id="GIJ25036.1"/>
    </source>
</evidence>
<proteinExistence type="predicted"/>
<comment type="caution">
    <text evidence="4">The sequence shown here is derived from an EMBL/GenBank/DDBJ whole genome shotgun (WGS) entry which is preliminary data.</text>
</comment>
<gene>
    <name evidence="4" type="ORF">Vqi01_01980</name>
</gene>